<proteinExistence type="predicted"/>
<dbReference type="Pfam" id="PF00188">
    <property type="entry name" value="CAP"/>
    <property type="match status" value="1"/>
</dbReference>
<dbReference type="Gene3D" id="3.40.33.10">
    <property type="entry name" value="CAP"/>
    <property type="match status" value="1"/>
</dbReference>
<feature type="compositionally biased region" description="Low complexity" evidence="1">
    <location>
        <begin position="214"/>
        <end position="271"/>
    </location>
</feature>
<dbReference type="EMBL" id="CP114014">
    <property type="protein sequence ID" value="XAY06203.1"/>
    <property type="molecule type" value="Genomic_DNA"/>
</dbReference>
<feature type="region of interest" description="Disordered" evidence="1">
    <location>
        <begin position="214"/>
        <end position="278"/>
    </location>
</feature>
<accession>A0AAU7AWX0</accession>
<dbReference type="InterPro" id="IPR035940">
    <property type="entry name" value="CAP_sf"/>
</dbReference>
<gene>
    <name evidence="3" type="ORF">DSM112329_03067</name>
</gene>
<evidence type="ECO:0000313" key="3">
    <source>
        <dbReference type="EMBL" id="XAY06203.1"/>
    </source>
</evidence>
<evidence type="ECO:0000259" key="2">
    <source>
        <dbReference type="Pfam" id="PF00188"/>
    </source>
</evidence>
<dbReference type="AlphaFoldDB" id="A0AAU7AWX0"/>
<dbReference type="KEGG" id="parq:DSM112329_03067"/>
<dbReference type="RefSeq" id="WP_354697440.1">
    <property type="nucleotide sequence ID" value="NZ_CP114014.1"/>
</dbReference>
<reference evidence="3" key="1">
    <citation type="submission" date="2022-12" db="EMBL/GenBank/DDBJ databases">
        <title>Paraconexibacter alkalitolerans sp. nov. and Baekduia alba sp. nov., isolated from soil and emended description of the genera Paraconexibacter (Chun et al., 2020) and Baekduia (An et al., 2020).</title>
        <authorList>
            <person name="Vieira S."/>
            <person name="Huber K.J."/>
            <person name="Geppert A."/>
            <person name="Wolf J."/>
            <person name="Neumann-Schaal M."/>
            <person name="Muesken M."/>
            <person name="Overmann J."/>
        </authorList>
    </citation>
    <scope>NUCLEOTIDE SEQUENCE</scope>
    <source>
        <strain evidence="3">AEG42_29</strain>
    </source>
</reference>
<dbReference type="PANTHER" id="PTHR31157:SF1">
    <property type="entry name" value="SCP DOMAIN-CONTAINING PROTEIN"/>
    <property type="match status" value="1"/>
</dbReference>
<name>A0AAU7AWX0_9ACTN</name>
<dbReference type="CDD" id="cd05379">
    <property type="entry name" value="CAP_bacterial"/>
    <property type="match status" value="1"/>
</dbReference>
<protein>
    <submittedName>
        <fullName evidence="3">Sporulation protein</fullName>
    </submittedName>
</protein>
<sequence length="366" mass="36976">MRSSQARQGRTTRARRAGGIAAAGLAGIAAAVALGAAPVGAQVGPGVEPCAGADVALTGSNVAQVRLAVLCLVNNERVSRGIPALTADARLDVASQQHAEDMVARDYFAHASLDGRTPPDRAQAAGYPSSFVGENIAYGNTTARETVAQWLKSDGHCRNFMSSRYQHLGVGAAPGAPSGAMWVQNFGATAVQPTSPASTTAAAGCPYAALVATGTTTSPGTTTTTPPSTTGTPTTTTGTTPTGATTPTKPPTTTTSGITPTTSTTTSTTTPSTPPKPGISARAVSLTGRNAGRFKVTGFIGGGRTKVRVTVRRAAARPATAKAYTVKVRRGVYSLTAKRPSGRGKVLIVVRGIGRGVQPAITVRLG</sequence>
<dbReference type="PANTHER" id="PTHR31157">
    <property type="entry name" value="SCP DOMAIN-CONTAINING PROTEIN"/>
    <property type="match status" value="1"/>
</dbReference>
<evidence type="ECO:0000256" key="1">
    <source>
        <dbReference type="SAM" id="MobiDB-lite"/>
    </source>
</evidence>
<organism evidence="3">
    <name type="scientific">Paraconexibacter sp. AEG42_29</name>
    <dbReference type="NCBI Taxonomy" id="2997339"/>
    <lineage>
        <taxon>Bacteria</taxon>
        <taxon>Bacillati</taxon>
        <taxon>Actinomycetota</taxon>
        <taxon>Thermoleophilia</taxon>
        <taxon>Solirubrobacterales</taxon>
        <taxon>Paraconexibacteraceae</taxon>
        <taxon>Paraconexibacter</taxon>
    </lineage>
</organism>
<feature type="domain" description="SCP" evidence="2">
    <location>
        <begin position="72"/>
        <end position="186"/>
    </location>
</feature>
<dbReference type="SUPFAM" id="SSF55797">
    <property type="entry name" value="PR-1-like"/>
    <property type="match status" value="1"/>
</dbReference>
<dbReference type="InterPro" id="IPR014044">
    <property type="entry name" value="CAP_dom"/>
</dbReference>